<evidence type="ECO:0000256" key="12">
    <source>
        <dbReference type="ARBA" id="ARBA00023170"/>
    </source>
</evidence>
<keyword evidence="10 18" id="KW-0472">Membrane</keyword>
<protein>
    <recommendedName>
        <fullName evidence="19">G-protein coupled receptors family 1 profile domain-containing protein</fullName>
    </recommendedName>
</protein>
<dbReference type="Gene3D" id="1.20.1070.10">
    <property type="entry name" value="Rhodopsin 7-helix transmembrane proteins"/>
    <property type="match status" value="2"/>
</dbReference>
<keyword evidence="13" id="KW-0325">Glycoprotein</keyword>
<keyword evidence="8 16" id="KW-0297">G-protein coupled receptor</keyword>
<evidence type="ECO:0000259" key="19">
    <source>
        <dbReference type="PROSITE" id="PS50262"/>
    </source>
</evidence>
<evidence type="ECO:0000256" key="10">
    <source>
        <dbReference type="ARBA" id="ARBA00023136"/>
    </source>
</evidence>
<dbReference type="Pfam" id="PF00001">
    <property type="entry name" value="7tm_1"/>
    <property type="match status" value="2"/>
</dbReference>
<dbReference type="PRINTS" id="PR00237">
    <property type="entry name" value="GPCRRHODOPSN"/>
</dbReference>
<feature type="transmembrane region" description="Helical" evidence="18">
    <location>
        <begin position="84"/>
        <end position="105"/>
    </location>
</feature>
<feature type="compositionally biased region" description="Basic and acidic residues" evidence="17">
    <location>
        <begin position="798"/>
        <end position="808"/>
    </location>
</feature>
<evidence type="ECO:0000313" key="21">
    <source>
        <dbReference type="Proteomes" id="UP000076858"/>
    </source>
</evidence>
<accession>A0A162PGH4</accession>
<feature type="transmembrane region" description="Helical" evidence="18">
    <location>
        <begin position="534"/>
        <end position="556"/>
    </location>
</feature>
<gene>
    <name evidence="20" type="ORF">APZ42_015427</name>
</gene>
<keyword evidence="15" id="KW-0966">Cell projection</keyword>
<proteinExistence type="inferred from homology"/>
<evidence type="ECO:0000256" key="7">
    <source>
        <dbReference type="ARBA" id="ARBA00022989"/>
    </source>
</evidence>
<feature type="transmembrane region" description="Helical" evidence="18">
    <location>
        <begin position="216"/>
        <end position="236"/>
    </location>
</feature>
<comment type="similarity">
    <text evidence="3 16">Belongs to the G-protein coupled receptor 1 family.</text>
</comment>
<evidence type="ECO:0000256" key="9">
    <source>
        <dbReference type="ARBA" id="ARBA00023069"/>
    </source>
</evidence>
<name>A0A162PGH4_9CRUS</name>
<feature type="region of interest" description="Disordered" evidence="17">
    <location>
        <begin position="1028"/>
        <end position="1048"/>
    </location>
</feature>
<evidence type="ECO:0000256" key="17">
    <source>
        <dbReference type="SAM" id="MobiDB-lite"/>
    </source>
</evidence>
<evidence type="ECO:0000256" key="4">
    <source>
        <dbReference type="ARBA" id="ARBA00022473"/>
    </source>
</evidence>
<comment type="subcellular location">
    <subcellularLocation>
        <location evidence="2">Cell membrane</location>
        <topology evidence="2">Multi-pass membrane protein</topology>
    </subcellularLocation>
    <subcellularLocation>
        <location evidence="1">Cell projection</location>
        <location evidence="1">Cilium membrane</location>
    </subcellularLocation>
</comment>
<dbReference type="OrthoDB" id="5980076at2759"/>
<keyword evidence="5" id="KW-1003">Cell membrane</keyword>
<dbReference type="GO" id="GO:0060170">
    <property type="term" value="C:ciliary membrane"/>
    <property type="evidence" value="ECO:0007669"/>
    <property type="project" value="UniProtKB-SubCell"/>
</dbReference>
<keyword evidence="7 18" id="KW-1133">Transmembrane helix</keyword>
<dbReference type="AlphaFoldDB" id="A0A162PGH4"/>
<dbReference type="STRING" id="35525.A0A162PGH4"/>
<dbReference type="PANTHER" id="PTHR22752">
    <property type="entry name" value="G PROTEIN-COUPLED RECEPTOR"/>
    <property type="match status" value="1"/>
</dbReference>
<feature type="transmembrane region" description="Helical" evidence="18">
    <location>
        <begin position="303"/>
        <end position="330"/>
    </location>
</feature>
<feature type="region of interest" description="Disordered" evidence="17">
    <location>
        <begin position="1"/>
        <end position="34"/>
    </location>
</feature>
<dbReference type="InterPro" id="IPR000276">
    <property type="entry name" value="GPCR_Rhodpsn"/>
</dbReference>
<dbReference type="GO" id="GO:0005768">
    <property type="term" value="C:endosome"/>
    <property type="evidence" value="ECO:0007669"/>
    <property type="project" value="TreeGrafter"/>
</dbReference>
<feature type="domain" description="G-protein coupled receptors family 1 profile" evidence="19">
    <location>
        <begin position="63"/>
        <end position="607"/>
    </location>
</feature>
<keyword evidence="12 16" id="KW-0675">Receptor</keyword>
<evidence type="ECO:0000256" key="16">
    <source>
        <dbReference type="RuleBase" id="RU000688"/>
    </source>
</evidence>
<dbReference type="EMBL" id="LRGB01000512">
    <property type="protein sequence ID" value="KZS18830.1"/>
    <property type="molecule type" value="Genomic_DNA"/>
</dbReference>
<keyword evidence="21" id="KW-1185">Reference proteome</keyword>
<dbReference type="PROSITE" id="PS50262">
    <property type="entry name" value="G_PROTEIN_RECEP_F1_2"/>
    <property type="match status" value="1"/>
</dbReference>
<keyword evidence="9" id="KW-0969">Cilium</keyword>
<dbReference type="Proteomes" id="UP000076858">
    <property type="component" value="Unassembled WGS sequence"/>
</dbReference>
<evidence type="ECO:0000256" key="11">
    <source>
        <dbReference type="ARBA" id="ARBA00023157"/>
    </source>
</evidence>
<feature type="transmembrane region" description="Helical" evidence="18">
    <location>
        <begin position="177"/>
        <end position="195"/>
    </location>
</feature>
<evidence type="ECO:0000256" key="1">
    <source>
        <dbReference type="ARBA" id="ARBA00004309"/>
    </source>
</evidence>
<feature type="region of interest" description="Disordered" evidence="17">
    <location>
        <begin position="789"/>
        <end position="815"/>
    </location>
</feature>
<dbReference type="GO" id="GO:0004930">
    <property type="term" value="F:G protein-coupled receptor activity"/>
    <property type="evidence" value="ECO:0007669"/>
    <property type="project" value="UniProtKB-KW"/>
</dbReference>
<evidence type="ECO:0000256" key="13">
    <source>
        <dbReference type="ARBA" id="ARBA00023180"/>
    </source>
</evidence>
<feature type="transmembrane region" description="Helical" evidence="18">
    <location>
        <begin position="46"/>
        <end position="72"/>
    </location>
</feature>
<organism evidence="20 21">
    <name type="scientific">Daphnia magna</name>
    <dbReference type="NCBI Taxonomy" id="35525"/>
    <lineage>
        <taxon>Eukaryota</taxon>
        <taxon>Metazoa</taxon>
        <taxon>Ecdysozoa</taxon>
        <taxon>Arthropoda</taxon>
        <taxon>Crustacea</taxon>
        <taxon>Branchiopoda</taxon>
        <taxon>Diplostraca</taxon>
        <taxon>Cladocera</taxon>
        <taxon>Anomopoda</taxon>
        <taxon>Daphniidae</taxon>
        <taxon>Daphnia</taxon>
    </lineage>
</organism>
<keyword evidence="11" id="KW-1015">Disulfide bond</keyword>
<keyword evidence="6 16" id="KW-0812">Transmembrane</keyword>
<dbReference type="PANTHER" id="PTHR22752:SF10">
    <property type="entry name" value="G-PROTEIN COUPLED RECEPTOR 161"/>
    <property type="match status" value="1"/>
</dbReference>
<evidence type="ECO:0000313" key="20">
    <source>
        <dbReference type="EMBL" id="KZS18830.1"/>
    </source>
</evidence>
<evidence type="ECO:0000256" key="3">
    <source>
        <dbReference type="ARBA" id="ARBA00010663"/>
    </source>
</evidence>
<evidence type="ECO:0000256" key="8">
    <source>
        <dbReference type="ARBA" id="ARBA00023040"/>
    </source>
</evidence>
<dbReference type="PROSITE" id="PS00237">
    <property type="entry name" value="G_PROTEIN_RECEP_F1_1"/>
    <property type="match status" value="1"/>
</dbReference>
<dbReference type="InterPro" id="IPR017452">
    <property type="entry name" value="GPCR_Rhodpsn_7TM"/>
</dbReference>
<feature type="region of interest" description="Disordered" evidence="17">
    <location>
        <begin position="864"/>
        <end position="884"/>
    </location>
</feature>
<evidence type="ECO:0000256" key="5">
    <source>
        <dbReference type="ARBA" id="ARBA00022475"/>
    </source>
</evidence>
<feature type="region of interest" description="Disordered" evidence="17">
    <location>
        <begin position="656"/>
        <end position="705"/>
    </location>
</feature>
<evidence type="ECO:0000256" key="6">
    <source>
        <dbReference type="ARBA" id="ARBA00022692"/>
    </source>
</evidence>
<sequence length="1048" mass="113380">MWSSYSVTGPPPVTGTANGNSSESGGEDSSHVVDGGTDSDPLLGLVALQLTVLVFISAVGTFANALVFAVFYRRPSLRTISNRFVLSLIMANLTSAAVSIPGHVYQLLIKPLHQEQRERFQGHHQFHHHYQSDVVNNGVNADSSIGEDVTYIMGRLVDDSTSSWLSSWHWHKQGLDGLTVLVSLASVLSILLISLDRYYAVNSPLHYSIIVTRQKSMAMIALVWMVAAILSAPVWAGSVLLQHYAPITSTIRTPPYSSTAHSNNKDSVFDNSALMNNETLYGASDGEQFNINSSRDQQNQQQYLMNLCYSVSLILFGFVWPLAALCWLYLRMYEAALKNSARTRRQSLCSNTNNNANAMDGTVGAAAVAAASTVAATASSNADPCFSSYGTTTMAGSHHSTLADAITSVTTTAAALASENQASMRLLAAASAAAASASTPHRHRSNRCLCYLFSVRYTLSTEPAAVKPKFPIDVNGFTSLILVEDVSLQNKNNPHFPSYVTNALCFGQPRYWMRLNGMQQQLLRLFWREQGRPLRTTAMVISSFTCCWLPFFVWLLPFQIHPSLIAATKTTTLDHVEPRPTVTAASAGIFLARLAAFSNVLISPAIYVYRNQVAQREAGRVLLLLFCPLRHHRGQSTRYNSHDIATPLVMGGLGVGGMTTSQLHHPHSGESRLRRNSNAVNSSRRSSSLVTNNSTDSPTRKGSAEPMTVLALAQATVVNWRGRSGSTDCRLLTRNNGAGLLVDEASVAQQQPILCVGPSPQLAARQHRFSNNKSRASIPGACCTYSLDRRPSTSSSHMDAHPPMEMRQRSQTISEARLTSSSRLLEHPAALSPHISRVDPLTRTEGVATNTSFPNVITLGATASTTSSCVPSDRSRSKKRLTSSSTTAAAAAAAAAAVAAAELKALNHPLAYYPSLDFFDIGLEDYGRRSATSSFSRFIQQQPAPLIPTQTVSSFPQQQTTTSAMAVPLAQTVSQSCSSTCNNGGRRRRTCSFSKVMSRGSKQPTSANTRWPAVFGSTSKQQQQEILTRSSASSMPSVQQIPSLVTAV</sequence>
<comment type="caution">
    <text evidence="20">The sequence shown here is derived from an EMBL/GenBank/DDBJ whole genome shotgun (WGS) entry which is preliminary data.</text>
</comment>
<evidence type="ECO:0000256" key="14">
    <source>
        <dbReference type="ARBA" id="ARBA00023224"/>
    </source>
</evidence>
<keyword evidence="14 16" id="KW-0807">Transducer</keyword>
<dbReference type="SUPFAM" id="SSF81321">
    <property type="entry name" value="Family A G protein-coupled receptor-like"/>
    <property type="match status" value="2"/>
</dbReference>
<evidence type="ECO:0000256" key="18">
    <source>
        <dbReference type="SAM" id="Phobius"/>
    </source>
</evidence>
<evidence type="ECO:0000256" key="2">
    <source>
        <dbReference type="ARBA" id="ARBA00004651"/>
    </source>
</evidence>
<keyword evidence="4" id="KW-0217">Developmental protein</keyword>
<reference evidence="20 21" key="1">
    <citation type="submission" date="2016-03" db="EMBL/GenBank/DDBJ databases">
        <title>EvidentialGene: Evidence-directed Construction of Genes on Genomes.</title>
        <authorList>
            <person name="Gilbert D.G."/>
            <person name="Choi J.-H."/>
            <person name="Mockaitis K."/>
            <person name="Colbourne J."/>
            <person name="Pfrender M."/>
        </authorList>
    </citation>
    <scope>NUCLEOTIDE SEQUENCE [LARGE SCALE GENOMIC DNA]</scope>
    <source>
        <strain evidence="20 21">Xinb3</strain>
        <tissue evidence="20">Complete organism</tissue>
    </source>
</reference>
<evidence type="ECO:0000256" key="15">
    <source>
        <dbReference type="ARBA" id="ARBA00023273"/>
    </source>
</evidence>
<feature type="compositionally biased region" description="Low complexity" evidence="17">
    <location>
        <begin position="676"/>
        <end position="695"/>
    </location>
</feature>